<name>A0A0C1V5S9_9BACT</name>
<dbReference type="RefSeq" id="WP_039720995.1">
    <property type="nucleotide sequence ID" value="NZ_CP037899.1"/>
</dbReference>
<dbReference type="STRING" id="1202785.A946_03520"/>
<dbReference type="InterPro" id="IPR020456">
    <property type="entry name" value="Acylphosphatase"/>
</dbReference>
<evidence type="ECO:0000259" key="6">
    <source>
        <dbReference type="PROSITE" id="PS51160"/>
    </source>
</evidence>
<gene>
    <name evidence="7" type="ORF">A946_03520</name>
    <name evidence="8" type="ORF">kam1_1771</name>
</gene>
<evidence type="ECO:0000313" key="9">
    <source>
        <dbReference type="Proteomes" id="UP000031594"/>
    </source>
</evidence>
<dbReference type="PROSITE" id="PS51160">
    <property type="entry name" value="ACYLPHOSPHATASE_3"/>
    <property type="match status" value="1"/>
</dbReference>
<dbReference type="PANTHER" id="PTHR47268:SF4">
    <property type="entry name" value="ACYLPHOSPHATASE"/>
    <property type="match status" value="1"/>
</dbReference>
<evidence type="ECO:0000256" key="1">
    <source>
        <dbReference type="ARBA" id="ARBA00005614"/>
    </source>
</evidence>
<feature type="active site" evidence="4">
    <location>
        <position position="37"/>
    </location>
</feature>
<accession>A0A0C1V5S9</accession>
<dbReference type="Proteomes" id="UP000031594">
    <property type="component" value="Unassembled WGS sequence"/>
</dbReference>
<dbReference type="Proteomes" id="UP000315925">
    <property type="component" value="Chromosome"/>
</dbReference>
<feature type="active site" evidence="4">
    <location>
        <position position="19"/>
    </location>
</feature>
<dbReference type="OrthoDB" id="9808093at2"/>
<dbReference type="SUPFAM" id="SSF54975">
    <property type="entry name" value="Acylphosphatase/BLUF domain-like"/>
    <property type="match status" value="1"/>
</dbReference>
<dbReference type="EMBL" id="CP037899">
    <property type="protein sequence ID" value="QDQ42985.1"/>
    <property type="molecule type" value="Genomic_DNA"/>
</dbReference>
<organism evidence="8 10">
    <name type="scientific">Methylacidiphilum kamchatkense Kam1</name>
    <dbReference type="NCBI Taxonomy" id="1202785"/>
    <lineage>
        <taxon>Bacteria</taxon>
        <taxon>Pseudomonadati</taxon>
        <taxon>Verrucomicrobiota</taxon>
        <taxon>Methylacidiphilae</taxon>
        <taxon>Methylacidiphilales</taxon>
        <taxon>Methylacidiphilaceae</taxon>
        <taxon>Methylacidiphilum (ex Ratnadevi et al. 2023)</taxon>
    </lineage>
</organism>
<comment type="catalytic activity">
    <reaction evidence="3 4">
        <text>an acyl phosphate + H2O = a carboxylate + phosphate + H(+)</text>
        <dbReference type="Rhea" id="RHEA:14965"/>
        <dbReference type="ChEBI" id="CHEBI:15377"/>
        <dbReference type="ChEBI" id="CHEBI:15378"/>
        <dbReference type="ChEBI" id="CHEBI:29067"/>
        <dbReference type="ChEBI" id="CHEBI:43474"/>
        <dbReference type="ChEBI" id="CHEBI:59918"/>
        <dbReference type="EC" id="3.6.1.7"/>
    </reaction>
</comment>
<keyword evidence="4 8" id="KW-0378">Hydrolase</keyword>
<comment type="similarity">
    <text evidence="1 5">Belongs to the acylphosphatase family.</text>
</comment>
<evidence type="ECO:0000256" key="3">
    <source>
        <dbReference type="ARBA" id="ARBA00047645"/>
    </source>
</evidence>
<dbReference type="EMBL" id="JQNX01000002">
    <property type="protein sequence ID" value="KIE59100.1"/>
    <property type="molecule type" value="Genomic_DNA"/>
</dbReference>
<dbReference type="InterPro" id="IPR036046">
    <property type="entry name" value="Acylphosphatase-like_dom_sf"/>
</dbReference>
<keyword evidence="9" id="KW-1185">Reference proteome</keyword>
<protein>
    <recommendedName>
        <fullName evidence="2 4">acylphosphatase</fullName>
        <ecNumber evidence="2 4">3.6.1.7</ecNumber>
    </recommendedName>
</protein>
<reference evidence="10" key="3">
    <citation type="submission" date="2019-03" db="EMBL/GenBank/DDBJ databases">
        <title>Complete genome of Methylacidiphilum kamchatkense Kam1.</title>
        <authorList>
            <person name="Kruse T."/>
            <person name="Murarilal Ratnadevi C."/>
            <person name="Erikstad H.-A."/>
            <person name="Birkeland N.-K."/>
        </authorList>
    </citation>
    <scope>NUCLEOTIDE SEQUENCE [LARGE SCALE GENOMIC DNA]</scope>
    <source>
        <strain evidence="10">kam1</strain>
    </source>
</reference>
<evidence type="ECO:0000313" key="10">
    <source>
        <dbReference type="Proteomes" id="UP000315925"/>
    </source>
</evidence>
<evidence type="ECO:0000256" key="5">
    <source>
        <dbReference type="RuleBase" id="RU004168"/>
    </source>
</evidence>
<reference evidence="7 9" key="1">
    <citation type="submission" date="2014-08" db="EMBL/GenBank/DDBJ databases">
        <title>Methylacidiphilum kamchatkense strain Kam1 draft genome sequence.</title>
        <authorList>
            <person name="Birkeland N.-K."/>
            <person name="Erikstad H.A."/>
        </authorList>
    </citation>
    <scope>NUCLEOTIDE SEQUENCE [LARGE SCALE GENOMIC DNA]</scope>
    <source>
        <strain evidence="7 9">Kam1</strain>
    </source>
</reference>
<evidence type="ECO:0000313" key="7">
    <source>
        <dbReference type="EMBL" id="KIE59100.1"/>
    </source>
</evidence>
<dbReference type="InterPro" id="IPR001792">
    <property type="entry name" value="Acylphosphatase-like_dom"/>
</dbReference>
<evidence type="ECO:0000313" key="8">
    <source>
        <dbReference type="EMBL" id="QDQ42985.1"/>
    </source>
</evidence>
<dbReference type="Gene3D" id="3.30.70.100">
    <property type="match status" value="1"/>
</dbReference>
<sequence length="91" mass="10594">MNKQLKAYFSGFVQGVGFRATAKRIAQRYPLGGLVRNLKDGRVELIVEGEEQAIKEFIRELTHSYLQSYISHMDFLWGEPEGKYNHFYIAH</sequence>
<evidence type="ECO:0000256" key="4">
    <source>
        <dbReference type="PROSITE-ProRule" id="PRU00520"/>
    </source>
</evidence>
<dbReference type="Pfam" id="PF00708">
    <property type="entry name" value="Acylphosphatase"/>
    <property type="match status" value="1"/>
</dbReference>
<dbReference type="GO" id="GO:0003998">
    <property type="term" value="F:acylphosphatase activity"/>
    <property type="evidence" value="ECO:0007669"/>
    <property type="project" value="UniProtKB-EC"/>
</dbReference>
<evidence type="ECO:0000256" key="2">
    <source>
        <dbReference type="ARBA" id="ARBA00012150"/>
    </source>
</evidence>
<dbReference type="EC" id="3.6.1.7" evidence="2 4"/>
<dbReference type="AlphaFoldDB" id="A0A0C1V5S9"/>
<proteinExistence type="inferred from homology"/>
<dbReference type="KEGG" id="mkc:kam1_1771"/>
<feature type="domain" description="Acylphosphatase-like" evidence="6">
    <location>
        <begin position="4"/>
        <end position="91"/>
    </location>
</feature>
<reference evidence="8" key="2">
    <citation type="journal article" date="2019" name="BMC Genomics">
        <title>Complete genome sequence analysis of the thermoacidophilic verrucomicrobial methanotroph 'Candidatus Methylacidiphilum kamchatkense' strain Kam1 and comparison with its closest relatives.</title>
        <authorList>
            <person name="Kruse T."/>
            <person name="Ratnadevi C.M."/>
            <person name="Erikstad H.A."/>
            <person name="Birkeland N.K."/>
        </authorList>
    </citation>
    <scope>NUCLEOTIDE SEQUENCE</scope>
    <source>
        <strain evidence="8">Kam1</strain>
    </source>
</reference>
<dbReference type="PANTHER" id="PTHR47268">
    <property type="entry name" value="ACYLPHOSPHATASE"/>
    <property type="match status" value="1"/>
</dbReference>